<evidence type="ECO:0000256" key="1">
    <source>
        <dbReference type="SAM" id="MobiDB-lite"/>
    </source>
</evidence>
<dbReference type="EMBL" id="OX459941">
    <property type="protein sequence ID" value="CAI9175516.1"/>
    <property type="molecule type" value="Genomic_DNA"/>
</dbReference>
<evidence type="ECO:0000313" key="3">
    <source>
        <dbReference type="Proteomes" id="UP001176941"/>
    </source>
</evidence>
<evidence type="ECO:0000313" key="2">
    <source>
        <dbReference type="EMBL" id="CAI9175516.1"/>
    </source>
</evidence>
<feature type="compositionally biased region" description="Basic and acidic residues" evidence="1">
    <location>
        <begin position="1"/>
        <end position="16"/>
    </location>
</feature>
<accession>A0ABN8ZTI1</accession>
<keyword evidence="3" id="KW-1185">Reference proteome</keyword>
<sequence length="147" mass="16530">MSRIRTSEDRGERDISGKGIRKSKGPKAGREGGNWRPANTSVFREHSLTEDGWGGDLGGQAAESQAAREDSELFPDDMEGRCAGDSLGMMIRGQTEESHVAEVQTEQRNSFLRPELEQQELGWFHRSFVEPLRFHNCILTFVFCSLL</sequence>
<gene>
    <name evidence="2" type="ORF">MRATA1EN1_LOCUS24478</name>
</gene>
<dbReference type="Proteomes" id="UP001176941">
    <property type="component" value="Chromosome 5"/>
</dbReference>
<name>A0ABN8ZTI1_RANTA</name>
<feature type="region of interest" description="Disordered" evidence="1">
    <location>
        <begin position="1"/>
        <end position="76"/>
    </location>
</feature>
<protein>
    <submittedName>
        <fullName evidence="2">Uncharacterized protein</fullName>
    </submittedName>
</protein>
<proteinExistence type="predicted"/>
<reference evidence="2" key="1">
    <citation type="submission" date="2023-04" db="EMBL/GenBank/DDBJ databases">
        <authorList>
            <consortium name="ELIXIR-Norway"/>
        </authorList>
    </citation>
    <scope>NUCLEOTIDE SEQUENCE [LARGE SCALE GENOMIC DNA]</scope>
</reference>
<organism evidence="2 3">
    <name type="scientific">Rangifer tarandus platyrhynchus</name>
    <name type="common">Svalbard reindeer</name>
    <dbReference type="NCBI Taxonomy" id="3082113"/>
    <lineage>
        <taxon>Eukaryota</taxon>
        <taxon>Metazoa</taxon>
        <taxon>Chordata</taxon>
        <taxon>Craniata</taxon>
        <taxon>Vertebrata</taxon>
        <taxon>Euteleostomi</taxon>
        <taxon>Mammalia</taxon>
        <taxon>Eutheria</taxon>
        <taxon>Laurasiatheria</taxon>
        <taxon>Artiodactyla</taxon>
        <taxon>Ruminantia</taxon>
        <taxon>Pecora</taxon>
        <taxon>Cervidae</taxon>
        <taxon>Odocoileinae</taxon>
        <taxon>Rangifer</taxon>
    </lineage>
</organism>